<dbReference type="AlphaFoldDB" id="A0A2P6MT02"/>
<protein>
    <submittedName>
        <fullName evidence="1">Uncharacterized protein</fullName>
    </submittedName>
</protein>
<keyword evidence="2" id="KW-1185">Reference proteome</keyword>
<reference evidence="1 2" key="1">
    <citation type="journal article" date="2018" name="Genome Biol. Evol.">
        <title>Multiple Roots of Fruiting Body Formation in Amoebozoa.</title>
        <authorList>
            <person name="Hillmann F."/>
            <person name="Forbes G."/>
            <person name="Novohradska S."/>
            <person name="Ferling I."/>
            <person name="Riege K."/>
            <person name="Groth M."/>
            <person name="Westermann M."/>
            <person name="Marz M."/>
            <person name="Spaller T."/>
            <person name="Winckler T."/>
            <person name="Schaap P."/>
            <person name="Glockner G."/>
        </authorList>
    </citation>
    <scope>NUCLEOTIDE SEQUENCE [LARGE SCALE GENOMIC DNA]</scope>
    <source>
        <strain evidence="1 2">Jena</strain>
    </source>
</reference>
<dbReference type="EMBL" id="MDYQ01000439">
    <property type="protein sequence ID" value="PRP74828.1"/>
    <property type="molecule type" value="Genomic_DNA"/>
</dbReference>
<dbReference type="Proteomes" id="UP000241769">
    <property type="component" value="Unassembled WGS sequence"/>
</dbReference>
<comment type="caution">
    <text evidence="1">The sequence shown here is derived from an EMBL/GenBank/DDBJ whole genome shotgun (WGS) entry which is preliminary data.</text>
</comment>
<dbReference type="InParanoid" id="A0A2P6MT02"/>
<gene>
    <name evidence="1" type="ORF">PROFUN_09528</name>
</gene>
<accession>A0A2P6MT02</accession>
<proteinExistence type="predicted"/>
<sequence length="112" mass="13059">MPYTHDDIINSIFSRISLIPNRRTLTILRTIPAERQQLILAKDLGLQPGYFMPSESLLLLFQLSPFLDIIRHLDAYKFAACSPNFCVKLHLGSWKRHNIQSKLHIYNQPEKK</sequence>
<name>A0A2P6MT02_9EUKA</name>
<evidence type="ECO:0000313" key="2">
    <source>
        <dbReference type="Proteomes" id="UP000241769"/>
    </source>
</evidence>
<organism evidence="1 2">
    <name type="scientific">Planoprotostelium fungivorum</name>
    <dbReference type="NCBI Taxonomy" id="1890364"/>
    <lineage>
        <taxon>Eukaryota</taxon>
        <taxon>Amoebozoa</taxon>
        <taxon>Evosea</taxon>
        <taxon>Variosea</taxon>
        <taxon>Cavosteliida</taxon>
        <taxon>Cavosteliaceae</taxon>
        <taxon>Planoprotostelium</taxon>
    </lineage>
</organism>
<evidence type="ECO:0000313" key="1">
    <source>
        <dbReference type="EMBL" id="PRP74828.1"/>
    </source>
</evidence>